<keyword evidence="7" id="KW-1185">Reference proteome</keyword>
<feature type="domain" description="Serine aminopeptidase S33" evidence="5">
    <location>
        <begin position="26"/>
        <end position="258"/>
    </location>
</feature>
<evidence type="ECO:0000256" key="1">
    <source>
        <dbReference type="ARBA" id="ARBA00001613"/>
    </source>
</evidence>
<dbReference type="SUPFAM" id="SSF53474">
    <property type="entry name" value="alpha/beta-Hydrolases"/>
    <property type="match status" value="1"/>
</dbReference>
<dbReference type="Pfam" id="PF12146">
    <property type="entry name" value="Hydrolase_4"/>
    <property type="match status" value="1"/>
</dbReference>
<dbReference type="RefSeq" id="WP_075073700.1">
    <property type="nucleotide sequence ID" value="NZ_DF967972.1"/>
</dbReference>
<dbReference type="InterPro" id="IPR029058">
    <property type="entry name" value="AB_hydrolase_fold"/>
</dbReference>
<protein>
    <recommendedName>
        <fullName evidence="4">Monoacylglycerol lipase</fullName>
        <ecNumber evidence="3">3.1.1.23</ecNumber>
    </recommendedName>
</protein>
<reference evidence="6" key="1">
    <citation type="submission" date="2015-07" db="EMBL/GenBank/DDBJ databases">
        <title>Draft Genome Sequences of Anaerolinea thermolimosa IMO-1, Bellilinea caldifistulae GOMI-1, Leptolinea tardivitalis YMTK-2, Levilinea saccharolytica KIBI-1,Longilinea arvoryzae KOME-1, Previously Described as Members of the Anaerolineaceae (Chloroflexi).</title>
        <authorList>
            <person name="Sekiguchi Y."/>
            <person name="Ohashi A."/>
            <person name="Matsuura N."/>
            <person name="Tourlousse M.D."/>
        </authorList>
    </citation>
    <scope>NUCLEOTIDE SEQUENCE [LARGE SCALE GENOMIC DNA]</scope>
    <source>
        <strain evidence="6">KOME-1</strain>
    </source>
</reference>
<evidence type="ECO:0000256" key="4">
    <source>
        <dbReference type="ARBA" id="ARBA00071261"/>
    </source>
</evidence>
<dbReference type="InterPro" id="IPR051044">
    <property type="entry name" value="MAG_DAG_Lipase"/>
</dbReference>
<comment type="catalytic activity">
    <reaction evidence="1">
        <text>Hydrolyzes glycerol monoesters of long-chain fatty acids.</text>
        <dbReference type="EC" id="3.1.1.23"/>
    </reaction>
</comment>
<evidence type="ECO:0000256" key="3">
    <source>
        <dbReference type="ARBA" id="ARBA00013254"/>
    </source>
</evidence>
<accession>A0A0S7BJA6</accession>
<dbReference type="FunFam" id="3.40.50.1820:FF:000117">
    <property type="entry name" value="Monoglyceride lipase, putative"/>
    <property type="match status" value="1"/>
</dbReference>
<dbReference type="EC" id="3.1.1.23" evidence="3"/>
<organism evidence="6">
    <name type="scientific">Longilinea arvoryzae</name>
    <dbReference type="NCBI Taxonomy" id="360412"/>
    <lineage>
        <taxon>Bacteria</taxon>
        <taxon>Bacillati</taxon>
        <taxon>Chloroflexota</taxon>
        <taxon>Anaerolineae</taxon>
        <taxon>Anaerolineales</taxon>
        <taxon>Anaerolineaceae</taxon>
        <taxon>Longilinea</taxon>
    </lineage>
</organism>
<dbReference type="Gene3D" id="3.40.50.1820">
    <property type="entry name" value="alpha/beta hydrolase"/>
    <property type="match status" value="1"/>
</dbReference>
<dbReference type="STRING" id="360412.LARV_02209"/>
<proteinExistence type="inferred from homology"/>
<gene>
    <name evidence="6" type="ORF">LARV_02209</name>
</gene>
<dbReference type="PANTHER" id="PTHR11614">
    <property type="entry name" value="PHOSPHOLIPASE-RELATED"/>
    <property type="match status" value="1"/>
</dbReference>
<evidence type="ECO:0000313" key="7">
    <source>
        <dbReference type="Proteomes" id="UP000055060"/>
    </source>
</evidence>
<dbReference type="GO" id="GO:0047372">
    <property type="term" value="F:monoacylglycerol lipase activity"/>
    <property type="evidence" value="ECO:0007669"/>
    <property type="project" value="UniProtKB-EC"/>
</dbReference>
<name>A0A0S7BJA6_9CHLR</name>
<dbReference type="EMBL" id="DF967972">
    <property type="protein sequence ID" value="GAP14440.1"/>
    <property type="molecule type" value="Genomic_DNA"/>
</dbReference>
<evidence type="ECO:0000259" key="5">
    <source>
        <dbReference type="Pfam" id="PF12146"/>
    </source>
</evidence>
<dbReference type="AlphaFoldDB" id="A0A0S7BJA6"/>
<evidence type="ECO:0000313" key="6">
    <source>
        <dbReference type="EMBL" id="GAP14440.1"/>
    </source>
</evidence>
<comment type="similarity">
    <text evidence="2">Belongs to the AB hydrolase superfamily.</text>
</comment>
<sequence length="275" mass="30760">MSHLEFSWQSKDGLQFFAQEWRPDGNIRAGVALVHGIGEHSGRYRHVADYFNKQGIGVVSMDHRGHGRTGGLRGHGSYDQILEDIDRLLEETRQRYPGLPIFLYGHSLGGSLVLYYVLKRRPQLNGVICTSPGLIPAPQPQSKIILAHVMAVIAPSFRVNTDLDQSGLSRDPSVAQIYAADPLVHGMISARLGLDLLQDGEWIIQHASEFSLPLLLMHGSADRLADPNGSKRFASQAKGDITFKMLDGWYHELHNEPDQKIILDEMVTWIDRHLT</sequence>
<dbReference type="Proteomes" id="UP000055060">
    <property type="component" value="Unassembled WGS sequence"/>
</dbReference>
<evidence type="ECO:0000256" key="2">
    <source>
        <dbReference type="ARBA" id="ARBA00008645"/>
    </source>
</evidence>
<dbReference type="InterPro" id="IPR022742">
    <property type="entry name" value="Hydrolase_4"/>
</dbReference>